<comment type="caution">
    <text evidence="1">The sequence shown here is derived from an EMBL/GenBank/DDBJ whole genome shotgun (WGS) entry which is preliminary data.</text>
</comment>
<keyword evidence="2" id="KW-1185">Reference proteome</keyword>
<dbReference type="Proteomes" id="UP001526426">
    <property type="component" value="Unassembled WGS sequence"/>
</dbReference>
<evidence type="ECO:0008006" key="3">
    <source>
        <dbReference type="Google" id="ProtNLM"/>
    </source>
</evidence>
<dbReference type="EMBL" id="JAIHOM010000072">
    <property type="protein sequence ID" value="MCW6037459.1"/>
    <property type="molecule type" value="Genomic_DNA"/>
</dbReference>
<sequence length="478" mass="53827">MKAFSDPTLFSKHFDIDPEELSKAGLIDPFLDVDTQLFIDPILLEKCAIPLISGEAHAALRSHFGNVFRLLTISTKEGDAPWKAAQRLLELTEAPFNGLGYGKGDRDGTSRPDELRDTILRTSKEVVQLGEADPEMISLMGFFEENVGPDTISDLTSRIIFPQLAQITRGFCLAHKIPVRKSDASPNFALPHFKGQSGRMRAMVLVPRDIVRDLPMARDWSEVFAATQENKAIRNRVNEFLASIARPTVADRKAALRRAAMQSDEAMNEFVRAMKEAAKYYDPAQDILGYYKLRQILNSDLNEFLSHNRFDGSKGPREIKRIVMETIDMFKHHVEKGNLWEELWVDGKPKKERAAQLIYYAIADCYCRANNVDISPEAHMGGGPIDFKYSVGYNARVLVEMKRSGGQVVHGYEKQLEIYKDAARTNYGVFVVIDYGDGLRPKLNAIRKIQKAREDLDEEASEIIVIDASPKASASKRK</sequence>
<evidence type="ECO:0000313" key="1">
    <source>
        <dbReference type="EMBL" id="MCW6037459.1"/>
    </source>
</evidence>
<gene>
    <name evidence="1" type="ORF">K4A83_14425</name>
</gene>
<organism evidence="1 2">
    <name type="scientific">Spirulina subsalsa FACHB-351</name>
    <dbReference type="NCBI Taxonomy" id="234711"/>
    <lineage>
        <taxon>Bacteria</taxon>
        <taxon>Bacillati</taxon>
        <taxon>Cyanobacteriota</taxon>
        <taxon>Cyanophyceae</taxon>
        <taxon>Spirulinales</taxon>
        <taxon>Spirulinaceae</taxon>
        <taxon>Spirulina</taxon>
    </lineage>
</organism>
<evidence type="ECO:0000313" key="2">
    <source>
        <dbReference type="Proteomes" id="UP001526426"/>
    </source>
</evidence>
<name>A0ABT3L7I3_9CYAN</name>
<reference evidence="1 2" key="1">
    <citation type="submission" date="2021-08" db="EMBL/GenBank/DDBJ databases">
        <title>Draft genome sequence of Spirulina subsalsa with high tolerance to salinity and hype-accumulation of phycocyanin.</title>
        <authorList>
            <person name="Pei H."/>
            <person name="Jiang L."/>
        </authorList>
    </citation>
    <scope>NUCLEOTIDE SEQUENCE [LARGE SCALE GENOMIC DNA]</scope>
    <source>
        <strain evidence="1 2">FACHB-351</strain>
    </source>
</reference>
<proteinExistence type="predicted"/>
<accession>A0ABT3L7I3</accession>
<protein>
    <recommendedName>
        <fullName evidence="3">Protein NO VEIN C-terminal domain-containing protein</fullName>
    </recommendedName>
</protein>